<gene>
    <name evidence="2" type="ORF">JS756_00180</name>
</gene>
<evidence type="ECO:0000259" key="1">
    <source>
        <dbReference type="PROSITE" id="PS50206"/>
    </source>
</evidence>
<dbReference type="SUPFAM" id="SSF52821">
    <property type="entry name" value="Rhodanese/Cell cycle control phosphatase"/>
    <property type="match status" value="1"/>
</dbReference>
<feature type="domain" description="Rhodanese" evidence="1">
    <location>
        <begin position="13"/>
        <end position="100"/>
    </location>
</feature>
<dbReference type="Gene3D" id="3.40.250.10">
    <property type="entry name" value="Rhodanese-like domain"/>
    <property type="match status" value="1"/>
</dbReference>
<accession>A0ABS2VHI5</accession>
<dbReference type="InterPro" id="IPR036873">
    <property type="entry name" value="Rhodanese-like_dom_sf"/>
</dbReference>
<dbReference type="Pfam" id="PF00581">
    <property type="entry name" value="Rhodanese"/>
    <property type="match status" value="1"/>
</dbReference>
<dbReference type="InterPro" id="IPR001307">
    <property type="entry name" value="Thiosulphate_STrfase_CS"/>
</dbReference>
<keyword evidence="3" id="KW-1185">Reference proteome</keyword>
<dbReference type="InterPro" id="IPR001763">
    <property type="entry name" value="Rhodanese-like_dom"/>
</dbReference>
<dbReference type="SMART" id="SM00450">
    <property type="entry name" value="RHOD"/>
    <property type="match status" value="1"/>
</dbReference>
<dbReference type="Proteomes" id="UP000788262">
    <property type="component" value="Unassembled WGS sequence"/>
</dbReference>
<dbReference type="PANTHER" id="PTHR43031">
    <property type="entry name" value="FAD-DEPENDENT OXIDOREDUCTASE"/>
    <property type="match status" value="1"/>
</dbReference>
<proteinExistence type="predicted"/>
<protein>
    <submittedName>
        <fullName evidence="2">Rhodanese-like domain-containing protein</fullName>
    </submittedName>
</protein>
<name>A0ABS2VHI5_STRAS</name>
<evidence type="ECO:0000313" key="3">
    <source>
        <dbReference type="Proteomes" id="UP000788262"/>
    </source>
</evidence>
<dbReference type="PANTHER" id="PTHR43031:SF1">
    <property type="entry name" value="PYRIDINE NUCLEOTIDE-DISULPHIDE OXIDOREDUCTASE"/>
    <property type="match status" value="1"/>
</dbReference>
<dbReference type="PROSITE" id="PS00380">
    <property type="entry name" value="RHODANESE_1"/>
    <property type="match status" value="1"/>
</dbReference>
<dbReference type="CDD" id="cd00158">
    <property type="entry name" value="RHOD"/>
    <property type="match status" value="1"/>
</dbReference>
<organism evidence="2 3">
    <name type="scientific">Streptomyces actuosus</name>
    <dbReference type="NCBI Taxonomy" id="1885"/>
    <lineage>
        <taxon>Bacteria</taxon>
        <taxon>Bacillati</taxon>
        <taxon>Actinomycetota</taxon>
        <taxon>Actinomycetes</taxon>
        <taxon>Kitasatosporales</taxon>
        <taxon>Streptomycetaceae</taxon>
        <taxon>Streptomyces</taxon>
    </lineage>
</organism>
<dbReference type="InterPro" id="IPR050229">
    <property type="entry name" value="GlpE_sulfurtransferase"/>
</dbReference>
<dbReference type="PROSITE" id="PS50206">
    <property type="entry name" value="RHODANESE_3"/>
    <property type="match status" value="1"/>
</dbReference>
<reference evidence="2 3" key="1">
    <citation type="submission" date="2021-02" db="EMBL/GenBank/DDBJ databases">
        <title>Whole genome sequencing of Streptomyces actuosus VRA1.</title>
        <authorList>
            <person name="Sen G."/>
            <person name="Sen A."/>
        </authorList>
    </citation>
    <scope>NUCLEOTIDE SEQUENCE [LARGE SCALE GENOMIC DNA]</scope>
    <source>
        <strain evidence="2 3">VRA1</strain>
    </source>
</reference>
<evidence type="ECO:0000313" key="2">
    <source>
        <dbReference type="EMBL" id="MBN0042552.1"/>
    </source>
</evidence>
<sequence>MRETDLDAFAAELARGAFTIDVREWGEYRAGHVPGARNVPLSALGAALGDLPGDRTVYVICAGGTRSARAAGHLTALGLDAVSVAGGTEGWARTGRPLVRGEAVRAA</sequence>
<comment type="caution">
    <text evidence="2">The sequence shown here is derived from an EMBL/GenBank/DDBJ whole genome shotgun (WGS) entry which is preliminary data.</text>
</comment>
<dbReference type="EMBL" id="JAFFZS010000001">
    <property type="protein sequence ID" value="MBN0042552.1"/>
    <property type="molecule type" value="Genomic_DNA"/>
</dbReference>
<dbReference type="RefSeq" id="WP_205380795.1">
    <property type="nucleotide sequence ID" value="NZ_JAFFZS010000001.1"/>
</dbReference>